<dbReference type="AlphaFoldDB" id="A0AAN7Y4F7"/>
<gene>
    <name evidence="10" type="primary">NPC2</name>
    <name evidence="10" type="ORF">LTR05_007519</name>
</gene>
<feature type="signal peptide" evidence="8">
    <location>
        <begin position="1"/>
        <end position="19"/>
    </location>
</feature>
<dbReference type="GO" id="GO:0032366">
    <property type="term" value="P:intracellular sterol transport"/>
    <property type="evidence" value="ECO:0007669"/>
    <property type="project" value="InterPro"/>
</dbReference>
<dbReference type="InterPro" id="IPR033917">
    <property type="entry name" value="ML_PG-PI_TP"/>
</dbReference>
<evidence type="ECO:0000256" key="6">
    <source>
        <dbReference type="ARBA" id="ARBA00022729"/>
    </source>
</evidence>
<dbReference type="GO" id="GO:0032934">
    <property type="term" value="F:sterol binding"/>
    <property type="evidence" value="ECO:0007669"/>
    <property type="project" value="InterPro"/>
</dbReference>
<dbReference type="SUPFAM" id="SSF81296">
    <property type="entry name" value="E set domains"/>
    <property type="match status" value="1"/>
</dbReference>
<dbReference type="Gene3D" id="2.60.40.770">
    <property type="match status" value="1"/>
</dbReference>
<keyword evidence="11" id="KW-1185">Reference proteome</keyword>
<keyword evidence="6 8" id="KW-0732">Signal</keyword>
<dbReference type="InterPro" id="IPR039670">
    <property type="entry name" value="NPC2-like"/>
</dbReference>
<evidence type="ECO:0000256" key="3">
    <source>
        <dbReference type="ARBA" id="ARBA00011245"/>
    </source>
</evidence>
<evidence type="ECO:0000313" key="11">
    <source>
        <dbReference type="Proteomes" id="UP001309876"/>
    </source>
</evidence>
<dbReference type="InterPro" id="IPR003172">
    <property type="entry name" value="ML_dom"/>
</dbReference>
<protein>
    <recommendedName>
        <fullName evidence="4">Phosphatidylglycerol/phosphatidylinositol transfer protein</fullName>
    </recommendedName>
</protein>
<name>A0AAN7Y4F7_9EURO</name>
<dbReference type="InterPro" id="IPR014756">
    <property type="entry name" value="Ig_E-set"/>
</dbReference>
<comment type="similarity">
    <text evidence="2">Belongs to the NPC2 family.</text>
</comment>
<keyword evidence="7" id="KW-0445">Lipid transport</keyword>
<keyword evidence="5" id="KW-0813">Transport</keyword>
<evidence type="ECO:0000256" key="5">
    <source>
        <dbReference type="ARBA" id="ARBA00022448"/>
    </source>
</evidence>
<dbReference type="PANTHER" id="PTHR11306">
    <property type="entry name" value="NIEMANN PICK TYPE C2 PROTEIN NPC2-RELATED"/>
    <property type="match status" value="1"/>
</dbReference>
<reference evidence="10 11" key="1">
    <citation type="submission" date="2023-08" db="EMBL/GenBank/DDBJ databases">
        <title>Black Yeasts Isolated from many extreme environments.</title>
        <authorList>
            <person name="Coleine C."/>
            <person name="Stajich J.E."/>
            <person name="Selbmann L."/>
        </authorList>
    </citation>
    <scope>NUCLEOTIDE SEQUENCE [LARGE SCALE GENOMIC DNA]</scope>
    <source>
        <strain evidence="10 11">CCFEE 5910</strain>
    </source>
</reference>
<dbReference type="GeneID" id="90021365"/>
<evidence type="ECO:0000256" key="7">
    <source>
        <dbReference type="ARBA" id="ARBA00023055"/>
    </source>
</evidence>
<comment type="function">
    <text evidence="1">Catalyzes the intermembrane transfer of phosphatidylglycerol and phosphatidylinositol.</text>
</comment>
<comment type="subunit">
    <text evidence="3">Monomer.</text>
</comment>
<dbReference type="EMBL" id="JAVRRJ010000008">
    <property type="protein sequence ID" value="KAK5082373.1"/>
    <property type="molecule type" value="Genomic_DNA"/>
</dbReference>
<dbReference type="Pfam" id="PF02221">
    <property type="entry name" value="E1_DerP2_DerF2"/>
    <property type="match status" value="1"/>
</dbReference>
<accession>A0AAN7Y4F7</accession>
<feature type="domain" description="MD-2-related lipid-recognition" evidence="9">
    <location>
        <begin position="41"/>
        <end position="162"/>
    </location>
</feature>
<evidence type="ECO:0000259" key="9">
    <source>
        <dbReference type="SMART" id="SM00737"/>
    </source>
</evidence>
<proteinExistence type="inferred from homology"/>
<dbReference type="CDD" id="cd00917">
    <property type="entry name" value="PG-PI_TP"/>
    <property type="match status" value="1"/>
</dbReference>
<evidence type="ECO:0000256" key="8">
    <source>
        <dbReference type="SAM" id="SignalP"/>
    </source>
</evidence>
<comment type="caution">
    <text evidence="10">The sequence shown here is derived from an EMBL/GenBank/DDBJ whole genome shotgun (WGS) entry which is preliminary data.</text>
</comment>
<dbReference type="RefSeq" id="XP_064758740.1">
    <property type="nucleotide sequence ID" value="XM_064896053.1"/>
</dbReference>
<dbReference type="SMART" id="SM00737">
    <property type="entry name" value="ML"/>
    <property type="match status" value="1"/>
</dbReference>
<evidence type="ECO:0000256" key="2">
    <source>
        <dbReference type="ARBA" id="ARBA00006370"/>
    </source>
</evidence>
<evidence type="ECO:0000256" key="1">
    <source>
        <dbReference type="ARBA" id="ARBA00002053"/>
    </source>
</evidence>
<dbReference type="Proteomes" id="UP001309876">
    <property type="component" value="Unassembled WGS sequence"/>
</dbReference>
<evidence type="ECO:0000313" key="10">
    <source>
        <dbReference type="EMBL" id="KAK5082373.1"/>
    </source>
</evidence>
<feature type="chain" id="PRO_5042882443" description="Phosphatidylglycerol/phosphatidylinositol transfer protein" evidence="8">
    <location>
        <begin position="20"/>
        <end position="166"/>
    </location>
</feature>
<dbReference type="PANTHER" id="PTHR11306:SF0">
    <property type="entry name" value="PHOSPHATIDYLGLYCEROL_PHOSPHATIDYLINOSITOL TRANSFER PROTEIN"/>
    <property type="match status" value="1"/>
</dbReference>
<evidence type="ECO:0000256" key="4">
    <source>
        <dbReference type="ARBA" id="ARBA00016056"/>
    </source>
</evidence>
<organism evidence="10 11">
    <name type="scientific">Lithohypha guttulata</name>
    <dbReference type="NCBI Taxonomy" id="1690604"/>
    <lineage>
        <taxon>Eukaryota</taxon>
        <taxon>Fungi</taxon>
        <taxon>Dikarya</taxon>
        <taxon>Ascomycota</taxon>
        <taxon>Pezizomycotina</taxon>
        <taxon>Eurotiomycetes</taxon>
        <taxon>Chaetothyriomycetidae</taxon>
        <taxon>Chaetothyriales</taxon>
        <taxon>Trichomeriaceae</taxon>
        <taxon>Lithohypha</taxon>
    </lineage>
</organism>
<sequence length="166" mass="18471">MKFTSAILLLSPLLASALSFPSSSDRKVLDDQHKVPGSQPLTFCKDPADYILDVHNVDLIPNPPVPGEKLIIRGNGTFNQEIEDGASVYLQVKYGLITLIKQDADMCEQLPKIDIECPIKKGYMEIYKEVNIPRQVPPGKYTVLADVKTKDKEPITCMEAVVVFPR</sequence>